<feature type="region of interest" description="Disordered" evidence="3">
    <location>
        <begin position="1963"/>
        <end position="2001"/>
    </location>
</feature>
<feature type="compositionally biased region" description="Low complexity" evidence="3">
    <location>
        <begin position="1643"/>
        <end position="1665"/>
    </location>
</feature>
<name>A0A9Q0EZ27_9TELE</name>
<feature type="coiled-coil region" evidence="2">
    <location>
        <begin position="1559"/>
        <end position="1586"/>
    </location>
</feature>
<keyword evidence="2" id="KW-0175">Coiled coil</keyword>
<dbReference type="PANTHER" id="PTHR18947">
    <property type="entry name" value="HOOK PROTEINS"/>
    <property type="match status" value="1"/>
</dbReference>
<feature type="compositionally biased region" description="Basic and acidic residues" evidence="3">
    <location>
        <begin position="885"/>
        <end position="901"/>
    </location>
</feature>
<feature type="coiled-coil region" evidence="2">
    <location>
        <begin position="975"/>
        <end position="1138"/>
    </location>
</feature>
<feature type="domain" description="PLD phosphodiesterase" evidence="4">
    <location>
        <begin position="162"/>
        <end position="189"/>
    </location>
</feature>
<protein>
    <recommendedName>
        <fullName evidence="4">PLD phosphodiesterase domain-containing protein</fullName>
    </recommendedName>
</protein>
<feature type="compositionally biased region" description="Basic residues" evidence="3">
    <location>
        <begin position="1820"/>
        <end position="1832"/>
    </location>
</feature>
<feature type="region of interest" description="Disordered" evidence="3">
    <location>
        <begin position="885"/>
        <end position="906"/>
    </location>
</feature>
<dbReference type="OrthoDB" id="10254988at2759"/>
<dbReference type="GO" id="GO:0051959">
    <property type="term" value="F:dynein light intermediate chain binding"/>
    <property type="evidence" value="ECO:0007669"/>
    <property type="project" value="TreeGrafter"/>
</dbReference>
<dbReference type="PROSITE" id="PS50035">
    <property type="entry name" value="PLD"/>
    <property type="match status" value="2"/>
</dbReference>
<feature type="coiled-coil region" evidence="2">
    <location>
        <begin position="1200"/>
        <end position="1287"/>
    </location>
</feature>
<feature type="compositionally biased region" description="Polar residues" evidence="3">
    <location>
        <begin position="1734"/>
        <end position="1765"/>
    </location>
</feature>
<dbReference type="Pfam" id="PF13918">
    <property type="entry name" value="PLDc_3"/>
    <property type="match status" value="1"/>
</dbReference>
<feature type="domain" description="PLD phosphodiesterase" evidence="4">
    <location>
        <begin position="377"/>
        <end position="403"/>
    </location>
</feature>
<dbReference type="GO" id="GO:0003824">
    <property type="term" value="F:catalytic activity"/>
    <property type="evidence" value="ECO:0007669"/>
    <property type="project" value="InterPro"/>
</dbReference>
<gene>
    <name evidence="5" type="ORF">NHX12_017842</name>
</gene>
<dbReference type="GO" id="GO:0005813">
    <property type="term" value="C:centrosome"/>
    <property type="evidence" value="ECO:0007669"/>
    <property type="project" value="TreeGrafter"/>
</dbReference>
<dbReference type="SUPFAM" id="SSF56024">
    <property type="entry name" value="Phospholipase D/nuclease"/>
    <property type="match status" value="2"/>
</dbReference>
<dbReference type="PANTHER" id="PTHR18947:SF30">
    <property type="entry name" value="GIRDIN"/>
    <property type="match status" value="1"/>
</dbReference>
<comment type="similarity">
    <text evidence="1">Belongs to the phospholipase D family.</text>
</comment>
<dbReference type="GO" id="GO:0008017">
    <property type="term" value="F:microtubule binding"/>
    <property type="evidence" value="ECO:0007669"/>
    <property type="project" value="TreeGrafter"/>
</dbReference>
<dbReference type="GO" id="GO:0031122">
    <property type="term" value="P:cytoplasmic microtubule organization"/>
    <property type="evidence" value="ECO:0007669"/>
    <property type="project" value="TreeGrafter"/>
</dbReference>
<evidence type="ECO:0000313" key="6">
    <source>
        <dbReference type="Proteomes" id="UP001148018"/>
    </source>
</evidence>
<feature type="coiled-coil region" evidence="2">
    <location>
        <begin position="1450"/>
        <end position="1526"/>
    </location>
</feature>
<dbReference type="EMBL" id="JANIIK010000034">
    <property type="protein sequence ID" value="KAJ3614268.1"/>
    <property type="molecule type" value="Genomic_DNA"/>
</dbReference>
<organism evidence="5 6">
    <name type="scientific">Muraenolepis orangiensis</name>
    <name type="common">Patagonian moray cod</name>
    <dbReference type="NCBI Taxonomy" id="630683"/>
    <lineage>
        <taxon>Eukaryota</taxon>
        <taxon>Metazoa</taxon>
        <taxon>Chordata</taxon>
        <taxon>Craniata</taxon>
        <taxon>Vertebrata</taxon>
        <taxon>Euteleostomi</taxon>
        <taxon>Actinopterygii</taxon>
        <taxon>Neopterygii</taxon>
        <taxon>Teleostei</taxon>
        <taxon>Neoteleostei</taxon>
        <taxon>Acanthomorphata</taxon>
        <taxon>Zeiogadaria</taxon>
        <taxon>Gadariae</taxon>
        <taxon>Gadiformes</taxon>
        <taxon>Muraenolepidoidei</taxon>
        <taxon>Muraenolepididae</taxon>
        <taxon>Muraenolepis</taxon>
    </lineage>
</organism>
<feature type="coiled-coil region" evidence="2">
    <location>
        <begin position="824"/>
        <end position="851"/>
    </location>
</feature>
<reference evidence="5" key="1">
    <citation type="submission" date="2022-07" db="EMBL/GenBank/DDBJ databases">
        <title>Chromosome-level genome of Muraenolepis orangiensis.</title>
        <authorList>
            <person name="Kim J."/>
        </authorList>
    </citation>
    <scope>NUCLEOTIDE SEQUENCE</scope>
    <source>
        <strain evidence="5">KU_S4_2022</strain>
        <tissue evidence="5">Muscle</tissue>
    </source>
</reference>
<sequence length="2096" mass="237000">MAGSSTQEPLKKCVAVLSLVCCCAVLVALIFSAVDLWAEEEDGITEDNCSGDCSITLVENLPEDLPLPLGGESHSLPLSLGFHALLDLAQHSVEVVSPVWDLTSARHAADATQGQLLFQRLLDLKVRGVKLKIASSLINSTDLRTLEDHDAEVRFVNMSAITRGELRSSFWIVDRRHVYIGSADMDWRSLSKRKELGVVLVNCSCLALDLHRIFSFYWQLQYRDYIPSIWSRKVVALYGKNEPLELQLNSSWATAYVSTSPDSFCPKGRSRDVEAIQHVIQSAQTFVYISVTDYLPLINRTYRGAITVRYWSAIDEVIREAVLIRRVRVLLLISYWKETHPLTRNFVTSLKSLCVQLIDCSLEVKFFERKELRDDIQHGLNHNKYIVTDNTVYIGNHDWVGREFAIHTGVGLMVRMEKRLKDGDVSIVERVREVFERDWGSPYAKDLKDPDGKHRQQQMLFDPKRQGLVFRGSSGTQMAHEVMEEVGQEEQRDQLTDKVMLRNPSATLEGVGQVNGQASQRVQNLNLLVGQIRTYYLCEQKEEYIQRIQALDFDTKSAIAAHIQELTHSQDSVLDLQWLEASDVDSEELKSTARNMALHLRHLLEQRDTHLEQGVHQHLAVELADSKAKIRRLRQELEEKTELMLDCRYELETMEAELKRHQHENGQLSVEARAARAYRDELDALRERAFRADKLESEVGRYREKLHSMEVYKAKVEELKEDNRVLQETKEVLEDQVSGWRAHSDKLHQLEKHCLLLNARIHDLEQEKEVDRKCIEELREENLALCLGQRRSMEESQLLGWELEQLSKTSENSQGQQSLSEEVSERTQSRLLRLEKENQRLIRTIEELQTASVNSSPQHSHYQDQDHLSQEITCRGDSKCVELEDEHSETRDFEDHQKSQLDEWENSENLKELVSDPVDVMENNNNPHSLSTALGSKGCRTRDDGVIAGLSSRSGYATRQTERLEAKCRVLDTENQHLQASLDNSGRRLQCLEAEVLELETESQSLQAALEEMRLSSRRLEQLEVEKRSLEQENAGLERDKRRLEKENRRLRQQAEIQEASLDSSSSRVASLEREMRVQGKELEALRETAEKVQGLDRENRELAKQAAIDQRTLATLREELVNEKLKTQQRSNELESLAHELEMRALNQDSPSPVDQEVPENRFKMLESELESSLKRSLQIKEEKMAALDARLQESASLNLQLRQDLKTLRLNLEAVQQREEEECVASSLSSRDTGKEVSQWQQESQSATKELLRVKDRLIDVERNNATLEAEQHALQTQLKQLGSQSDGQQAQILALQRQTASLQENSTILQTYNANLQSASLLAQNAQLQQQKSGVEGERNVARLEREELRGVHEQLLRDHERLSALHERQALEYETLMGRHRLLKNVHRSLELEHRTLQDRYNNVMQQRSRLVVLEEALKDGQEKMTVEKEQRRSATAECLRLRDDKDWMNQTYQQLQKDHRELSEDHKQQKTQLNGARLEHTRLEADFSKLREQYQQLDITSAKLTNQCELLSQLKGNLEEENRYLLSQIQSLMLQNRSLLEQTMESKDLFHVEQRQYIEKLNELRRQKEKLEEKIMDQYKFYDPSPTRRRGNWIALKMKKLIKSRSRDRGSEGSLQVTPTHSCSCEGLEESPLHGNQDSGSLAGSDGSGGSASAPAPVDGLSPQRSISEYELIVPLELDVVWPRRSSGAGKNVLEGTVIPDVSQKCLTDKDSVDSASGFEDNEDLQRGVNGSPSRGQSESSGEFSMSQDNEPWSNGSSPVLQPLSCSPRHAHPAAPDDSPVFNSDVRDPQLQCNSAAQLKEPGTTQDFWPMRATKTIRRGSKTKAASRRSSDSGSSFKLTKVLNGLSSKSSPVKAEAASPTATASTRSAACSPIAVLYVQGKSSSVSGCLNCFSAPLGREGRLRGFRCPKVLPRASSVISTADGSSRRSAINANCGAALRPAPELARGPADELADRCREQAAARQDGIEPDPTPPLEPPRDPALTGGAVADPDPELPAQELMFGSPFTFSSVFSNTVFGDSAVDGAGEAVLAEESLGKKISPHREPCVVRNDPEMTGLHPDAESSVRVESGGEMMSTAAPEEKDAMVARDV</sequence>
<feature type="coiled-coil region" evidence="2">
    <location>
        <begin position="616"/>
        <end position="781"/>
    </location>
</feature>
<dbReference type="InterPro" id="IPR001736">
    <property type="entry name" value="PLipase_D/transphosphatidylase"/>
</dbReference>
<feature type="region of interest" description="Disordered" evidence="3">
    <location>
        <begin position="2049"/>
        <end position="2096"/>
    </location>
</feature>
<proteinExistence type="inferred from homology"/>
<dbReference type="SUPFAM" id="SSF116907">
    <property type="entry name" value="Hook domain"/>
    <property type="match status" value="1"/>
</dbReference>
<feature type="compositionally biased region" description="Basic and acidic residues" evidence="3">
    <location>
        <begin position="2085"/>
        <end position="2096"/>
    </location>
</feature>
<evidence type="ECO:0000256" key="3">
    <source>
        <dbReference type="SAM" id="MobiDB-lite"/>
    </source>
</evidence>
<dbReference type="GO" id="GO:0030705">
    <property type="term" value="P:cytoskeleton-dependent intracellular transport"/>
    <property type="evidence" value="ECO:0007669"/>
    <property type="project" value="TreeGrafter"/>
</dbReference>
<feature type="compositionally biased region" description="Basic and acidic residues" evidence="3">
    <location>
        <begin position="2049"/>
        <end position="2058"/>
    </location>
</feature>
<dbReference type="InterPro" id="IPR032803">
    <property type="entry name" value="PLDc_3"/>
</dbReference>
<comment type="caution">
    <text evidence="5">The sequence shown here is derived from an EMBL/GenBank/DDBJ whole genome shotgun (WGS) entry which is preliminary data.</text>
</comment>
<evidence type="ECO:0000259" key="4">
    <source>
        <dbReference type="PROSITE" id="PS50035"/>
    </source>
</evidence>
<feature type="region of interest" description="Disordered" evidence="3">
    <location>
        <begin position="1715"/>
        <end position="1841"/>
    </location>
</feature>
<dbReference type="InterPro" id="IPR036872">
    <property type="entry name" value="CH_dom_sf"/>
</dbReference>
<feature type="region of interest" description="Disordered" evidence="3">
    <location>
        <begin position="1610"/>
        <end position="1667"/>
    </location>
</feature>
<dbReference type="Gene3D" id="3.30.870.10">
    <property type="entry name" value="Endonuclease Chain A"/>
    <property type="match status" value="2"/>
</dbReference>
<feature type="compositionally biased region" description="Polar residues" evidence="3">
    <location>
        <begin position="1796"/>
        <end position="1812"/>
    </location>
</feature>
<accession>A0A9Q0EZ27</accession>
<dbReference type="Proteomes" id="UP001148018">
    <property type="component" value="Unassembled WGS sequence"/>
</dbReference>
<evidence type="ECO:0000256" key="2">
    <source>
        <dbReference type="SAM" id="Coils"/>
    </source>
</evidence>
<dbReference type="SMART" id="SM00155">
    <property type="entry name" value="PLDc"/>
    <property type="match status" value="2"/>
</dbReference>
<feature type="compositionally biased region" description="Polar residues" evidence="3">
    <location>
        <begin position="1618"/>
        <end position="1628"/>
    </location>
</feature>
<dbReference type="GO" id="GO:0005737">
    <property type="term" value="C:cytoplasm"/>
    <property type="evidence" value="ECO:0007669"/>
    <property type="project" value="TreeGrafter"/>
</dbReference>
<keyword evidence="6" id="KW-1185">Reference proteome</keyword>
<evidence type="ECO:0000256" key="1">
    <source>
        <dbReference type="ARBA" id="ARBA00008664"/>
    </source>
</evidence>
<evidence type="ECO:0000313" key="5">
    <source>
        <dbReference type="EMBL" id="KAJ3614268.1"/>
    </source>
</evidence>
<dbReference type="Gene3D" id="1.10.418.10">
    <property type="entry name" value="Calponin-like domain"/>
    <property type="match status" value="1"/>
</dbReference>